<proteinExistence type="inferred from homology"/>
<keyword evidence="4" id="KW-0227">DNA damage</keyword>
<dbReference type="InterPro" id="IPR017871">
    <property type="entry name" value="ABC_transporter-like_CS"/>
</dbReference>
<dbReference type="GO" id="GO:0016887">
    <property type="term" value="F:ATP hydrolysis activity"/>
    <property type="evidence" value="ECO:0007669"/>
    <property type="project" value="InterPro"/>
</dbReference>
<dbReference type="RefSeq" id="WP_158340114.1">
    <property type="nucleotide sequence ID" value="NZ_CP034894.1"/>
</dbReference>
<evidence type="ECO:0000256" key="8">
    <source>
        <dbReference type="ARBA" id="ARBA00049360"/>
    </source>
</evidence>
<keyword evidence="2" id="KW-0677">Repeat</keyword>
<dbReference type="InterPro" id="IPR032781">
    <property type="entry name" value="ABC_tran_Xtn"/>
</dbReference>
<evidence type="ECO:0000256" key="10">
    <source>
        <dbReference type="SAM" id="Coils"/>
    </source>
</evidence>
<dbReference type="InterPro" id="IPR051309">
    <property type="entry name" value="ABCF_ATPase"/>
</dbReference>
<dbReference type="InterPro" id="IPR003593">
    <property type="entry name" value="AAA+_ATPase"/>
</dbReference>
<dbReference type="PROSITE" id="PS00211">
    <property type="entry name" value="ABC_TRANSPORTER_1"/>
    <property type="match status" value="1"/>
</dbReference>
<keyword evidence="10" id="KW-0175">Coiled coil</keyword>
<sequence length="593" mass="69062">MNLISIKDASLSFSDLEILKNTSFYINNNERVCLTGKNGAGKSTLLKIINKKQHLDQGLVVYRNNIQISYLKQENLDHLNISIFEFIKKKFTKINIHEMLKIEKIIEILKLNKNTLLSEVSGGFLRKIALAAALVNNPDILLLDEPTNHLDISTITWLENFLKKFSGSIIFISHDRSFIDNISTRIVNLDRGKLISFPGNYTKFIMLKNKNDHIEKVNKKLFDQKLEKEEIWIKKGIKARTTRNEGRVKNLEILRKTNENYKKVENFNNIQINEITDYSGKIVFKLKNINFCIKNKTIIHDFSSIIQYGDKIGLIGDNGSGKSTMIKILIGENKIQKGNFYSGKKIKIAYFDQNRLTLDSQKSILDNINEGKDKVLINNKEQHLIGYLKKFLFKPNELQRLVKTLSGGECNRLLLAKLFLKKNNVLIFDEPTNDLDLDTLKLLEKIIIQYSGTVLIVSHDRYFIRNVVNKYWLFKGNGLITTHLGVYDHSIEKEIKKNKTKKNTHILNKDKKLKLLNTNQLKNKLKNILNQIDYIEKNIKILQEQINKPEFFKQDIINQLPILKELNLEEKKLEIKLKYWENLEKNINENFND</sequence>
<dbReference type="GO" id="GO:0005524">
    <property type="term" value="F:ATP binding"/>
    <property type="evidence" value="ECO:0007669"/>
    <property type="project" value="UniProtKB-KW"/>
</dbReference>
<feature type="domain" description="ABC transporter" evidence="11">
    <location>
        <begin position="284"/>
        <end position="501"/>
    </location>
</feature>
<accession>A0A4D6XU47</accession>
<evidence type="ECO:0000256" key="7">
    <source>
        <dbReference type="ARBA" id="ARBA00023204"/>
    </source>
</evidence>
<dbReference type="GO" id="GO:0006281">
    <property type="term" value="P:DNA repair"/>
    <property type="evidence" value="ECO:0007669"/>
    <property type="project" value="UniProtKB-KW"/>
</dbReference>
<dbReference type="FunFam" id="3.40.50.300:FF:000309">
    <property type="entry name" value="ABC transporter ATP-binding protein"/>
    <property type="match status" value="1"/>
</dbReference>
<keyword evidence="5 12" id="KW-0067">ATP-binding</keyword>
<dbReference type="FunFam" id="3.40.50.300:FF:000011">
    <property type="entry name" value="Putative ABC transporter ATP-binding component"/>
    <property type="match status" value="1"/>
</dbReference>
<evidence type="ECO:0000256" key="6">
    <source>
        <dbReference type="ARBA" id="ARBA00023125"/>
    </source>
</evidence>
<evidence type="ECO:0000313" key="12">
    <source>
        <dbReference type="EMBL" id="QCI17181.1"/>
    </source>
</evidence>
<evidence type="ECO:0000256" key="2">
    <source>
        <dbReference type="ARBA" id="ARBA00022737"/>
    </source>
</evidence>
<evidence type="ECO:0000259" key="11">
    <source>
        <dbReference type="PROSITE" id="PS50893"/>
    </source>
</evidence>
<dbReference type="OrthoDB" id="9762051at2"/>
<dbReference type="Pfam" id="PF12848">
    <property type="entry name" value="ABC_tran_Xtn"/>
    <property type="match status" value="1"/>
</dbReference>
<dbReference type="CDD" id="cd03221">
    <property type="entry name" value="ABCF_EF-3"/>
    <property type="match status" value="1"/>
</dbReference>
<dbReference type="InterPro" id="IPR027417">
    <property type="entry name" value="P-loop_NTPase"/>
</dbReference>
<evidence type="ECO:0000256" key="9">
    <source>
        <dbReference type="ARBA" id="ARBA00061478"/>
    </source>
</evidence>
<dbReference type="InterPro" id="IPR003439">
    <property type="entry name" value="ABC_transporter-like_ATP-bd"/>
</dbReference>
<evidence type="ECO:0000256" key="4">
    <source>
        <dbReference type="ARBA" id="ARBA00022763"/>
    </source>
</evidence>
<evidence type="ECO:0000313" key="13">
    <source>
        <dbReference type="Proteomes" id="UP000298759"/>
    </source>
</evidence>
<dbReference type="PANTHER" id="PTHR42855:SF1">
    <property type="entry name" value="ABC TRANSPORTER DOMAIN-CONTAINING PROTEIN"/>
    <property type="match status" value="1"/>
</dbReference>
<dbReference type="PROSITE" id="PS50893">
    <property type="entry name" value="ABC_TRANSPORTER_2"/>
    <property type="match status" value="2"/>
</dbReference>
<keyword evidence="3" id="KW-0547">Nucleotide-binding</keyword>
<dbReference type="Proteomes" id="UP000298759">
    <property type="component" value="Chromosome"/>
</dbReference>
<evidence type="ECO:0000256" key="1">
    <source>
        <dbReference type="ARBA" id="ARBA00006526"/>
    </source>
</evidence>
<keyword evidence="7" id="KW-0234">DNA repair</keyword>
<dbReference type="AlphaFoldDB" id="A0A4D6XU47"/>
<dbReference type="GO" id="GO:0003677">
    <property type="term" value="F:DNA binding"/>
    <property type="evidence" value="ECO:0007669"/>
    <property type="project" value="UniProtKB-KW"/>
</dbReference>
<dbReference type="PANTHER" id="PTHR42855">
    <property type="entry name" value="ABC TRANSPORTER ATP-BINDING SUBUNIT"/>
    <property type="match status" value="1"/>
</dbReference>
<reference evidence="12 13" key="2">
    <citation type="submission" date="2019-05" db="EMBL/GenBank/DDBJ databases">
        <title>Genome evolution of the obligate endosymbiont Buchnera aphidicola.</title>
        <authorList>
            <person name="Moran N.A."/>
        </authorList>
    </citation>
    <scope>NUCLEOTIDE SEQUENCE [LARGE SCALE GENOMIC DNA]</scope>
    <source>
        <strain evidence="12 13">Ahe</strain>
    </source>
</reference>
<keyword evidence="6" id="KW-0238">DNA-binding</keyword>
<dbReference type="SMART" id="SM00382">
    <property type="entry name" value="AAA"/>
    <property type="match status" value="2"/>
</dbReference>
<comment type="catalytic activity">
    <reaction evidence="8">
        <text>ATP + H2O = ADP + phosphate + H(+)</text>
        <dbReference type="Rhea" id="RHEA:13065"/>
        <dbReference type="ChEBI" id="CHEBI:15377"/>
        <dbReference type="ChEBI" id="CHEBI:15378"/>
        <dbReference type="ChEBI" id="CHEBI:30616"/>
        <dbReference type="ChEBI" id="CHEBI:43474"/>
        <dbReference type="ChEBI" id="CHEBI:456216"/>
    </reaction>
</comment>
<organism evidence="12 13">
    <name type="scientific">Buchnera aphidicola</name>
    <name type="common">Aphis helianthi</name>
    <dbReference type="NCBI Taxonomy" id="2315802"/>
    <lineage>
        <taxon>Bacteria</taxon>
        <taxon>Pseudomonadati</taxon>
        <taxon>Pseudomonadota</taxon>
        <taxon>Gammaproteobacteria</taxon>
        <taxon>Enterobacterales</taxon>
        <taxon>Erwiniaceae</taxon>
        <taxon>Buchnera</taxon>
    </lineage>
</organism>
<name>A0A4D6XU47_9GAMM</name>
<dbReference type="SUPFAM" id="SSF52540">
    <property type="entry name" value="P-loop containing nucleoside triphosphate hydrolases"/>
    <property type="match status" value="2"/>
</dbReference>
<comment type="similarity">
    <text evidence="9">Belongs to the ABC transporter superfamily. ABCF family. Uup subfamily.</text>
</comment>
<dbReference type="EMBL" id="CP034894">
    <property type="protein sequence ID" value="QCI17181.1"/>
    <property type="molecule type" value="Genomic_DNA"/>
</dbReference>
<dbReference type="Gene3D" id="3.40.50.300">
    <property type="entry name" value="P-loop containing nucleotide triphosphate hydrolases"/>
    <property type="match status" value="2"/>
</dbReference>
<protein>
    <submittedName>
        <fullName evidence="12">ATP-binding cassette domain-containing protein</fullName>
    </submittedName>
</protein>
<feature type="domain" description="ABC transporter" evidence="11">
    <location>
        <begin position="4"/>
        <end position="216"/>
    </location>
</feature>
<evidence type="ECO:0000256" key="3">
    <source>
        <dbReference type="ARBA" id="ARBA00022741"/>
    </source>
</evidence>
<reference evidence="12 13" key="1">
    <citation type="submission" date="2018-12" db="EMBL/GenBank/DDBJ databases">
        <authorList>
            <person name="Chong R.A."/>
        </authorList>
    </citation>
    <scope>NUCLEOTIDE SEQUENCE [LARGE SCALE GENOMIC DNA]</scope>
    <source>
        <strain evidence="12 13">Ahe</strain>
    </source>
</reference>
<comment type="similarity">
    <text evidence="1">Belongs to the ABC transporter superfamily. Drug exporter-2 (TC 3.A.1.117) family.</text>
</comment>
<feature type="coiled-coil region" evidence="10">
    <location>
        <begin position="518"/>
        <end position="583"/>
    </location>
</feature>
<evidence type="ECO:0000256" key="5">
    <source>
        <dbReference type="ARBA" id="ARBA00022840"/>
    </source>
</evidence>
<dbReference type="Pfam" id="PF00005">
    <property type="entry name" value="ABC_tran"/>
    <property type="match status" value="2"/>
</dbReference>
<gene>
    <name evidence="12" type="ORF">D9V62_01845</name>
</gene>